<dbReference type="GO" id="GO:0005737">
    <property type="term" value="C:cytoplasm"/>
    <property type="evidence" value="ECO:0007669"/>
    <property type="project" value="UniProtKB-SubCell"/>
</dbReference>
<keyword evidence="4 6" id="KW-0949">S-adenosyl-L-methionine</keyword>
<evidence type="ECO:0000256" key="3">
    <source>
        <dbReference type="ARBA" id="ARBA00022679"/>
    </source>
</evidence>
<evidence type="ECO:0000256" key="2">
    <source>
        <dbReference type="ARBA" id="ARBA00022603"/>
    </source>
</evidence>
<comment type="similarity">
    <text evidence="5 6">Belongs to the RNA methyltransferase RlmH family.</text>
</comment>
<keyword evidence="3 6" id="KW-0808">Transferase</keyword>
<keyword evidence="8" id="KW-1185">Reference proteome</keyword>
<dbReference type="EC" id="2.1.1.177" evidence="6"/>
<dbReference type="Proteomes" id="UP000593802">
    <property type="component" value="Chromosome"/>
</dbReference>
<comment type="function">
    <text evidence="6">Specifically methylates the pseudouridine at position 1915 (m3Psi1915) in 23S rRNA.</text>
</comment>
<name>A0A7I8DBQ9_9BACL</name>
<gene>
    <name evidence="6 7" type="primary">rlmH</name>
    <name evidence="7" type="ORF">skT53_25200</name>
</gene>
<comment type="caution">
    <text evidence="6">Lacks conserved residue(s) required for the propagation of feature annotation.</text>
</comment>
<comment type="subcellular location">
    <subcellularLocation>
        <location evidence="6">Cytoplasm</location>
    </subcellularLocation>
</comment>
<dbReference type="PANTHER" id="PTHR33603:SF1">
    <property type="entry name" value="RIBOSOMAL RNA LARGE SUBUNIT METHYLTRANSFERASE H"/>
    <property type="match status" value="1"/>
</dbReference>
<evidence type="ECO:0000313" key="8">
    <source>
        <dbReference type="Proteomes" id="UP000593802"/>
    </source>
</evidence>
<dbReference type="NCBIfam" id="TIGR00246">
    <property type="entry name" value="tRNA_RlmH_YbeA"/>
    <property type="match status" value="1"/>
</dbReference>
<dbReference type="GO" id="GO:0070038">
    <property type="term" value="F:rRNA (pseudouridine-N3-)-methyltransferase activity"/>
    <property type="evidence" value="ECO:0007669"/>
    <property type="project" value="UniProtKB-UniRule"/>
</dbReference>
<dbReference type="NCBIfam" id="NF000985">
    <property type="entry name" value="PRK00103.1-3"/>
    <property type="match status" value="1"/>
</dbReference>
<keyword evidence="6" id="KW-0963">Cytoplasm</keyword>
<evidence type="ECO:0000313" key="7">
    <source>
        <dbReference type="EMBL" id="BCJ87535.1"/>
    </source>
</evidence>
<feature type="binding site" evidence="6">
    <location>
        <position position="132"/>
    </location>
    <ligand>
        <name>S-adenosyl-L-methionine</name>
        <dbReference type="ChEBI" id="CHEBI:59789"/>
    </ligand>
</feature>
<organism evidence="7 8">
    <name type="scientific">Effusibacillus dendaii</name>
    <dbReference type="NCBI Taxonomy" id="2743772"/>
    <lineage>
        <taxon>Bacteria</taxon>
        <taxon>Bacillati</taxon>
        <taxon>Bacillota</taxon>
        <taxon>Bacilli</taxon>
        <taxon>Bacillales</taxon>
        <taxon>Alicyclobacillaceae</taxon>
        <taxon>Effusibacillus</taxon>
    </lineage>
</organism>
<proteinExistence type="inferred from homology"/>
<evidence type="ECO:0000256" key="5">
    <source>
        <dbReference type="ARBA" id="ARBA00038303"/>
    </source>
</evidence>
<dbReference type="Gene3D" id="3.40.1280.10">
    <property type="match status" value="1"/>
</dbReference>
<dbReference type="PANTHER" id="PTHR33603">
    <property type="entry name" value="METHYLTRANSFERASE"/>
    <property type="match status" value="1"/>
</dbReference>
<comment type="subunit">
    <text evidence="6">Homodimer.</text>
</comment>
<protein>
    <recommendedName>
        <fullName evidence="6">Ribosomal RNA large subunit methyltransferase H</fullName>
        <ecNumber evidence="6">2.1.1.177</ecNumber>
    </recommendedName>
    <alternativeName>
        <fullName evidence="6">23S rRNA (pseudouridine1915-N3)-methyltransferase</fullName>
    </alternativeName>
    <alternativeName>
        <fullName evidence="6">23S rRNA m3Psi1915 methyltransferase</fullName>
    </alternativeName>
    <alternativeName>
        <fullName evidence="6">rRNA (pseudouridine-N3-)-methyltransferase RlmH</fullName>
    </alternativeName>
</protein>
<dbReference type="InterPro" id="IPR029028">
    <property type="entry name" value="Alpha/beta_knot_MTases"/>
</dbReference>
<keyword evidence="1 6" id="KW-0698">rRNA processing</keyword>
<dbReference type="HAMAP" id="MF_00658">
    <property type="entry name" value="23SrRNA_methyltr_H"/>
    <property type="match status" value="1"/>
</dbReference>
<accession>A0A7I8DBQ9</accession>
<dbReference type="InterPro" id="IPR003742">
    <property type="entry name" value="RlmH-like"/>
</dbReference>
<dbReference type="Pfam" id="PF02590">
    <property type="entry name" value="SPOUT_MTase"/>
    <property type="match status" value="1"/>
</dbReference>
<evidence type="ECO:0000256" key="1">
    <source>
        <dbReference type="ARBA" id="ARBA00022552"/>
    </source>
</evidence>
<evidence type="ECO:0000256" key="6">
    <source>
        <dbReference type="HAMAP-Rule" id="MF_00658"/>
    </source>
</evidence>
<dbReference type="EMBL" id="AP023366">
    <property type="protein sequence ID" value="BCJ87535.1"/>
    <property type="molecule type" value="Genomic_DNA"/>
</dbReference>
<sequence length="183" mass="20774">MEYSELRISDEPFVITQIPRWSDRMNLTIVAVGKMKEKYWLQAVAEYEKRLSAYAKVRIIEVADEPTPDSASAAQEEAVREKEAGRILAQLKERDYVIALAIDGQTFSSEEWAAQMDRLAGQGNSSFVFVIGGSLGLHASVLSRANLKLSFSKFTFPHQMMRVILLEQVYRAFRILRGGPYHK</sequence>
<comment type="catalytic activity">
    <reaction evidence="6">
        <text>pseudouridine(1915) in 23S rRNA + S-adenosyl-L-methionine = N(3)-methylpseudouridine(1915) in 23S rRNA + S-adenosyl-L-homocysteine + H(+)</text>
        <dbReference type="Rhea" id="RHEA:42752"/>
        <dbReference type="Rhea" id="RHEA-COMP:10221"/>
        <dbReference type="Rhea" id="RHEA-COMP:10222"/>
        <dbReference type="ChEBI" id="CHEBI:15378"/>
        <dbReference type="ChEBI" id="CHEBI:57856"/>
        <dbReference type="ChEBI" id="CHEBI:59789"/>
        <dbReference type="ChEBI" id="CHEBI:65314"/>
        <dbReference type="ChEBI" id="CHEBI:74486"/>
        <dbReference type="EC" id="2.1.1.177"/>
    </reaction>
</comment>
<dbReference type="PIRSF" id="PIRSF004505">
    <property type="entry name" value="MT_bac"/>
    <property type="match status" value="1"/>
</dbReference>
<feature type="binding site" evidence="6">
    <location>
        <position position="100"/>
    </location>
    <ligand>
        <name>S-adenosyl-L-methionine</name>
        <dbReference type="ChEBI" id="CHEBI:59789"/>
    </ligand>
</feature>
<dbReference type="KEGG" id="eff:skT53_25200"/>
<keyword evidence="2 6" id="KW-0489">Methyltransferase</keyword>
<dbReference type="CDD" id="cd18081">
    <property type="entry name" value="RlmH-like"/>
    <property type="match status" value="1"/>
</dbReference>
<evidence type="ECO:0000256" key="4">
    <source>
        <dbReference type="ARBA" id="ARBA00022691"/>
    </source>
</evidence>
<dbReference type="InterPro" id="IPR029026">
    <property type="entry name" value="tRNA_m1G_MTases_N"/>
</dbReference>
<dbReference type="AlphaFoldDB" id="A0A7I8DBQ9"/>
<dbReference type="SUPFAM" id="SSF75217">
    <property type="entry name" value="alpha/beta knot"/>
    <property type="match status" value="1"/>
</dbReference>
<reference evidence="7 8" key="1">
    <citation type="submission" date="2020-08" db="EMBL/GenBank/DDBJ databases">
        <title>Complete Genome Sequence of Effusibacillus dendaii Strain skT53, Isolated from Farmland soil.</title>
        <authorList>
            <person name="Konishi T."/>
            <person name="Kawasaki H."/>
        </authorList>
    </citation>
    <scope>NUCLEOTIDE SEQUENCE [LARGE SCALE GENOMIC DNA]</scope>
    <source>
        <strain evidence="8">skT53</strain>
    </source>
</reference>